<evidence type="ECO:0000256" key="3">
    <source>
        <dbReference type="ARBA" id="ARBA00022989"/>
    </source>
</evidence>
<name>A0ABT3DM89_9BACI</name>
<evidence type="ECO:0000313" key="6">
    <source>
        <dbReference type="EMBL" id="MCV9888122.1"/>
    </source>
</evidence>
<evidence type="ECO:0000256" key="1">
    <source>
        <dbReference type="ARBA" id="ARBA00004141"/>
    </source>
</evidence>
<evidence type="ECO:0000256" key="2">
    <source>
        <dbReference type="ARBA" id="ARBA00022692"/>
    </source>
</evidence>
<sequence>MDNTNKFLASLNYFSVFIAPFLLPIIIYFVVDHHEVKQHAKKALVSHIIPFLSIIGLFITIFFAAASSSSEDTAFFLIITGFVLVGLVNLFVFIWNIVKGIKIFTKES</sequence>
<dbReference type="InterPro" id="IPR019109">
    <property type="entry name" value="MamF_MmsF"/>
</dbReference>
<evidence type="ECO:0000313" key="7">
    <source>
        <dbReference type="Proteomes" id="UP001526147"/>
    </source>
</evidence>
<dbReference type="Proteomes" id="UP001526147">
    <property type="component" value="Unassembled WGS sequence"/>
</dbReference>
<feature type="transmembrane region" description="Helical" evidence="5">
    <location>
        <begin position="43"/>
        <end position="67"/>
    </location>
</feature>
<reference evidence="6 7" key="1">
    <citation type="submission" date="2022-10" db="EMBL/GenBank/DDBJ databases">
        <title>Draft genome assembly of moderately radiation resistant bacterium Metabacillus halosaccharovorans.</title>
        <authorList>
            <person name="Pal S."/>
            <person name="Gopinathan A."/>
        </authorList>
    </citation>
    <scope>NUCLEOTIDE SEQUENCE [LARGE SCALE GENOMIC DNA]</scope>
    <source>
        <strain evidence="6 7">VITHBRA001</strain>
    </source>
</reference>
<evidence type="ECO:0000256" key="4">
    <source>
        <dbReference type="ARBA" id="ARBA00023136"/>
    </source>
</evidence>
<feature type="transmembrane region" description="Helical" evidence="5">
    <location>
        <begin position="73"/>
        <end position="98"/>
    </location>
</feature>
<gene>
    <name evidence="6" type="ORF">OIH86_20970</name>
</gene>
<evidence type="ECO:0000256" key="5">
    <source>
        <dbReference type="SAM" id="Phobius"/>
    </source>
</evidence>
<dbReference type="RefSeq" id="WP_264144303.1">
    <property type="nucleotide sequence ID" value="NZ_JAOYEY010000048.1"/>
</dbReference>
<accession>A0ABT3DM89</accession>
<keyword evidence="3 5" id="KW-1133">Transmembrane helix</keyword>
<comment type="subcellular location">
    <subcellularLocation>
        <location evidence="1">Membrane</location>
        <topology evidence="1">Multi-pass membrane protein</topology>
    </subcellularLocation>
</comment>
<protein>
    <submittedName>
        <fullName evidence="6">DUF4870 domain-containing protein</fullName>
    </submittedName>
</protein>
<comment type="caution">
    <text evidence="6">The sequence shown here is derived from an EMBL/GenBank/DDBJ whole genome shotgun (WGS) entry which is preliminary data.</text>
</comment>
<dbReference type="Pfam" id="PF09685">
    <property type="entry name" value="MamF_MmsF"/>
    <property type="match status" value="1"/>
</dbReference>
<keyword evidence="7" id="KW-1185">Reference proteome</keyword>
<feature type="transmembrane region" description="Helical" evidence="5">
    <location>
        <begin position="12"/>
        <end position="31"/>
    </location>
</feature>
<proteinExistence type="predicted"/>
<keyword evidence="4 5" id="KW-0472">Membrane</keyword>
<organism evidence="6 7">
    <name type="scientific">Metabacillus halosaccharovorans</name>
    <dbReference type="NCBI Taxonomy" id="930124"/>
    <lineage>
        <taxon>Bacteria</taxon>
        <taxon>Bacillati</taxon>
        <taxon>Bacillota</taxon>
        <taxon>Bacilli</taxon>
        <taxon>Bacillales</taxon>
        <taxon>Bacillaceae</taxon>
        <taxon>Metabacillus</taxon>
    </lineage>
</organism>
<keyword evidence="2 5" id="KW-0812">Transmembrane</keyword>
<dbReference type="EMBL" id="JAOYEY010000048">
    <property type="protein sequence ID" value="MCV9888122.1"/>
    <property type="molecule type" value="Genomic_DNA"/>
</dbReference>